<dbReference type="EMBL" id="KN847042">
    <property type="protein sequence ID" value="KIW28843.1"/>
    <property type="molecule type" value="Genomic_DNA"/>
</dbReference>
<keyword evidence="7" id="KW-1185">Reference proteome</keyword>
<gene>
    <name evidence="6" type="ORF">PV07_04706</name>
</gene>
<dbReference type="SUPFAM" id="SSF103473">
    <property type="entry name" value="MFS general substrate transporter"/>
    <property type="match status" value="1"/>
</dbReference>
<dbReference type="RefSeq" id="XP_016249059.1">
    <property type="nucleotide sequence ID" value="XM_016391540.1"/>
</dbReference>
<protein>
    <recommendedName>
        <fullName evidence="8">Major facilitator superfamily (MFS) profile domain-containing protein</fullName>
    </recommendedName>
</protein>
<evidence type="ECO:0000313" key="6">
    <source>
        <dbReference type="EMBL" id="KIW28843.1"/>
    </source>
</evidence>
<keyword evidence="2 5" id="KW-0812">Transmembrane</keyword>
<accession>A0A0D2CCN3</accession>
<dbReference type="Gene3D" id="1.20.1250.20">
    <property type="entry name" value="MFS general substrate transporter like domains"/>
    <property type="match status" value="1"/>
</dbReference>
<organism evidence="6 7">
    <name type="scientific">Cladophialophora immunda</name>
    <dbReference type="NCBI Taxonomy" id="569365"/>
    <lineage>
        <taxon>Eukaryota</taxon>
        <taxon>Fungi</taxon>
        <taxon>Dikarya</taxon>
        <taxon>Ascomycota</taxon>
        <taxon>Pezizomycotina</taxon>
        <taxon>Eurotiomycetes</taxon>
        <taxon>Chaetothyriomycetidae</taxon>
        <taxon>Chaetothyriales</taxon>
        <taxon>Herpotrichiellaceae</taxon>
        <taxon>Cladophialophora</taxon>
    </lineage>
</organism>
<dbReference type="OrthoDB" id="2351791at2759"/>
<dbReference type="GeneID" id="27343900"/>
<dbReference type="PANTHER" id="PTHR23501">
    <property type="entry name" value="MAJOR FACILITATOR SUPERFAMILY"/>
    <property type="match status" value="1"/>
</dbReference>
<dbReference type="Proteomes" id="UP000054466">
    <property type="component" value="Unassembled WGS sequence"/>
</dbReference>
<name>A0A0D2CCN3_9EURO</name>
<dbReference type="HOGENOM" id="CLU_1555075_0_0_1"/>
<dbReference type="AlphaFoldDB" id="A0A0D2CCN3"/>
<dbReference type="GO" id="GO:0022857">
    <property type="term" value="F:transmembrane transporter activity"/>
    <property type="evidence" value="ECO:0007669"/>
    <property type="project" value="TreeGrafter"/>
</dbReference>
<keyword evidence="4 5" id="KW-0472">Membrane</keyword>
<feature type="transmembrane region" description="Helical" evidence="5">
    <location>
        <begin position="116"/>
        <end position="136"/>
    </location>
</feature>
<dbReference type="InterPro" id="IPR036259">
    <property type="entry name" value="MFS_trans_sf"/>
</dbReference>
<evidence type="ECO:0000256" key="3">
    <source>
        <dbReference type="ARBA" id="ARBA00022989"/>
    </source>
</evidence>
<comment type="subcellular location">
    <subcellularLocation>
        <location evidence="1">Membrane</location>
        <topology evidence="1">Multi-pass membrane protein</topology>
    </subcellularLocation>
</comment>
<keyword evidence="3 5" id="KW-1133">Transmembrane helix</keyword>
<sequence>MGIGNGILLPSINYGIQVMVNPEDSGLAIRQSEDAKSDASLSATTYTSIRSLGMSVGLALGGALFENFMARSLRENGITLQVARNAEGYISILKNMDPTDQNTVNIVDGFMSGFKAVFVMNTVISGIGLMVFLLFLRNERHEGSNGQNQCRQQALSTLLVEGPRVPLKVHTT</sequence>
<dbReference type="PANTHER" id="PTHR23501:SF94">
    <property type="entry name" value="MAJOR FACILITATOR SUPERFAMILY (MFS) PROFILE DOMAIN-CONTAINING PROTEIN"/>
    <property type="match status" value="1"/>
</dbReference>
<proteinExistence type="predicted"/>
<evidence type="ECO:0008006" key="8">
    <source>
        <dbReference type="Google" id="ProtNLM"/>
    </source>
</evidence>
<dbReference type="VEuPathDB" id="FungiDB:PV07_04706"/>
<evidence type="ECO:0000256" key="4">
    <source>
        <dbReference type="ARBA" id="ARBA00023136"/>
    </source>
</evidence>
<evidence type="ECO:0000313" key="7">
    <source>
        <dbReference type="Proteomes" id="UP000054466"/>
    </source>
</evidence>
<reference evidence="6 7" key="1">
    <citation type="submission" date="2015-01" db="EMBL/GenBank/DDBJ databases">
        <title>The Genome Sequence of Cladophialophora immunda CBS83496.</title>
        <authorList>
            <consortium name="The Broad Institute Genomics Platform"/>
            <person name="Cuomo C."/>
            <person name="de Hoog S."/>
            <person name="Gorbushina A."/>
            <person name="Stielow B."/>
            <person name="Teixiera M."/>
            <person name="Abouelleil A."/>
            <person name="Chapman S.B."/>
            <person name="Priest M."/>
            <person name="Young S.K."/>
            <person name="Wortman J."/>
            <person name="Nusbaum C."/>
            <person name="Birren B."/>
        </authorList>
    </citation>
    <scope>NUCLEOTIDE SEQUENCE [LARGE SCALE GENOMIC DNA]</scope>
    <source>
        <strain evidence="6 7">CBS 83496</strain>
    </source>
</reference>
<evidence type="ECO:0000256" key="2">
    <source>
        <dbReference type="ARBA" id="ARBA00022692"/>
    </source>
</evidence>
<dbReference type="GO" id="GO:0005886">
    <property type="term" value="C:plasma membrane"/>
    <property type="evidence" value="ECO:0007669"/>
    <property type="project" value="TreeGrafter"/>
</dbReference>
<evidence type="ECO:0000256" key="1">
    <source>
        <dbReference type="ARBA" id="ARBA00004141"/>
    </source>
</evidence>
<evidence type="ECO:0000256" key="5">
    <source>
        <dbReference type="SAM" id="Phobius"/>
    </source>
</evidence>